<sequence>MAYQFNSLHSFLFFVSCVQFCQLLTAVKIGSSDRIQDPVQLQLNDYFLPFENCTSMAIIPRNLKIQSLEIDNNPILLLNKTCRTYKYIEHRFGLQRRLNPSRHCWASFVLLTGNDQLGNYLVFNGNHLFIRVTMSSQYLIFLSTTKSGIQDYLKLRKPVTHKYGRREIIIIEVSLHKDEMARQVCPKILQLHYYNVNHHPDLKMMDGEPSKSWYSAKCLISKGGQDCFRQIQMISQRTASLNEYYWRIPAVVKNENVRTIAKKLTYKVNLRKMYKQLIALTVLNEFVAFWLLQEVWDKHSNITACYEIPVLEKPIVYDSQHEFIPHRSETFSFISCYKVKPVTGNILHALTSPLTTHSWIYLTFSLSIILLLVNVSRSKIGFEGALILIGVCLESSVLDRLESYKRTLPMNYLSLRVHFLLGVWTILIGTVLTNWYKAFFTIEMIVPATYPPPWTSFLDIDGMQAYLPFELLADTRVDNSKVLGGFRYLTFFTRLRHRAYGLTRDPGKSKVFKQTRKLAQFIVRLIPRISRKIAYHEQEELFYNQILPISPIKPIGYDETDRIVKTLSKCGKQAFLDTKENINLLLPFFNDNPDGVKFLTGEDPLFVVTPGWLITPVRHNYVAKRLKIIISSGIYSHWENYFRLVKPPRLFHNFANWTSPKFDVVSQLSRNSKIVTGFYICGICVVGCALCLGLEMPSTLGYTRLRKNTKKLMYPLNYLE</sequence>
<evidence type="ECO:0000256" key="2">
    <source>
        <dbReference type="SAM" id="SignalP"/>
    </source>
</evidence>
<reference evidence="3 4" key="1">
    <citation type="submission" date="2015-12" db="EMBL/GenBank/DDBJ databases">
        <title>The genome of Folsomia candida.</title>
        <authorList>
            <person name="Faddeeva A."/>
            <person name="Derks M.F."/>
            <person name="Anvar Y."/>
            <person name="Smit S."/>
            <person name="Van Straalen N."/>
            <person name="Roelofs D."/>
        </authorList>
    </citation>
    <scope>NUCLEOTIDE SEQUENCE [LARGE SCALE GENOMIC DNA]</scope>
    <source>
        <strain evidence="3 4">VU population</strain>
        <tissue evidence="3">Whole body</tissue>
    </source>
</reference>
<protein>
    <submittedName>
        <fullName evidence="3">Uncharacterized protein</fullName>
    </submittedName>
</protein>
<keyword evidence="2" id="KW-0732">Signal</keyword>
<feature type="signal peptide" evidence="2">
    <location>
        <begin position="1"/>
        <end position="26"/>
    </location>
</feature>
<dbReference type="AlphaFoldDB" id="A0A226DUT7"/>
<feature type="transmembrane region" description="Helical" evidence="1">
    <location>
        <begin position="380"/>
        <end position="398"/>
    </location>
</feature>
<keyword evidence="4" id="KW-1185">Reference proteome</keyword>
<keyword evidence="1" id="KW-1133">Transmembrane helix</keyword>
<evidence type="ECO:0000313" key="3">
    <source>
        <dbReference type="EMBL" id="OXA48979.1"/>
    </source>
</evidence>
<proteinExistence type="predicted"/>
<feature type="transmembrane region" description="Helical" evidence="1">
    <location>
        <begin position="356"/>
        <end position="373"/>
    </location>
</feature>
<gene>
    <name evidence="3" type="ORF">Fcan01_16338</name>
</gene>
<comment type="caution">
    <text evidence="3">The sequence shown here is derived from an EMBL/GenBank/DDBJ whole genome shotgun (WGS) entry which is preliminary data.</text>
</comment>
<dbReference type="Proteomes" id="UP000198287">
    <property type="component" value="Unassembled WGS sequence"/>
</dbReference>
<name>A0A226DUT7_FOLCA</name>
<feature type="chain" id="PRO_5012081798" evidence="2">
    <location>
        <begin position="27"/>
        <end position="720"/>
    </location>
</feature>
<keyword evidence="1" id="KW-0472">Membrane</keyword>
<keyword evidence="1" id="KW-0812">Transmembrane</keyword>
<dbReference type="OrthoDB" id="8299208at2759"/>
<organism evidence="3 4">
    <name type="scientific">Folsomia candida</name>
    <name type="common">Springtail</name>
    <dbReference type="NCBI Taxonomy" id="158441"/>
    <lineage>
        <taxon>Eukaryota</taxon>
        <taxon>Metazoa</taxon>
        <taxon>Ecdysozoa</taxon>
        <taxon>Arthropoda</taxon>
        <taxon>Hexapoda</taxon>
        <taxon>Collembola</taxon>
        <taxon>Entomobryomorpha</taxon>
        <taxon>Isotomoidea</taxon>
        <taxon>Isotomidae</taxon>
        <taxon>Proisotominae</taxon>
        <taxon>Folsomia</taxon>
    </lineage>
</organism>
<evidence type="ECO:0000256" key="1">
    <source>
        <dbReference type="SAM" id="Phobius"/>
    </source>
</evidence>
<feature type="transmembrane region" description="Helical" evidence="1">
    <location>
        <begin position="677"/>
        <end position="696"/>
    </location>
</feature>
<accession>A0A226DUT7</accession>
<feature type="transmembrane region" description="Helical" evidence="1">
    <location>
        <begin position="418"/>
        <end position="436"/>
    </location>
</feature>
<dbReference type="EMBL" id="LNIX01000011">
    <property type="protein sequence ID" value="OXA48979.1"/>
    <property type="molecule type" value="Genomic_DNA"/>
</dbReference>
<evidence type="ECO:0000313" key="4">
    <source>
        <dbReference type="Proteomes" id="UP000198287"/>
    </source>
</evidence>